<dbReference type="AlphaFoldDB" id="A0A1G9IBH0"/>
<dbReference type="RefSeq" id="WP_092161582.1">
    <property type="nucleotide sequence ID" value="NZ_FNGA01000003.1"/>
</dbReference>
<keyword evidence="2" id="KW-1185">Reference proteome</keyword>
<sequence length="101" mass="11595">MNIKDEKRTAFVNTRVTPTEKAILTLQAKTEGMSLGDYVRVQLDRPRVRKTKAERQKVIQLVRIGNNLNQLARWANTYKKNAESAQVVLGLLEIEEKLKCL</sequence>
<dbReference type="OrthoDB" id="3268032at2"/>
<name>A0A1G9IBH0_9BACT</name>
<dbReference type="EMBL" id="FNGA01000003">
    <property type="protein sequence ID" value="SDL22557.1"/>
    <property type="molecule type" value="Genomic_DNA"/>
</dbReference>
<evidence type="ECO:0000313" key="1">
    <source>
        <dbReference type="EMBL" id="SDL22557.1"/>
    </source>
</evidence>
<evidence type="ECO:0000313" key="2">
    <source>
        <dbReference type="Proteomes" id="UP000199053"/>
    </source>
</evidence>
<proteinExistence type="predicted"/>
<organism evidence="1 2">
    <name type="scientific">Maridesulfovibrio ferrireducens</name>
    <dbReference type="NCBI Taxonomy" id="246191"/>
    <lineage>
        <taxon>Bacteria</taxon>
        <taxon>Pseudomonadati</taxon>
        <taxon>Thermodesulfobacteriota</taxon>
        <taxon>Desulfovibrionia</taxon>
        <taxon>Desulfovibrionales</taxon>
        <taxon>Desulfovibrionaceae</taxon>
        <taxon>Maridesulfovibrio</taxon>
    </lineage>
</organism>
<protein>
    <submittedName>
        <fullName evidence="1">Mobilisation protein (MobC)</fullName>
    </submittedName>
</protein>
<dbReference type="InterPro" id="IPR053842">
    <property type="entry name" value="NikA-like"/>
</dbReference>
<dbReference type="Proteomes" id="UP000199053">
    <property type="component" value="Unassembled WGS sequence"/>
</dbReference>
<dbReference type="STRING" id="246191.SAMN05660337_2521"/>
<dbReference type="Pfam" id="PF21983">
    <property type="entry name" value="NikA-like"/>
    <property type="match status" value="1"/>
</dbReference>
<accession>A0A1G9IBH0</accession>
<gene>
    <name evidence="1" type="ORF">SAMN05660337_2521</name>
</gene>
<reference evidence="2" key="1">
    <citation type="submission" date="2016-10" db="EMBL/GenBank/DDBJ databases">
        <authorList>
            <person name="Varghese N."/>
            <person name="Submissions S."/>
        </authorList>
    </citation>
    <scope>NUCLEOTIDE SEQUENCE [LARGE SCALE GENOMIC DNA]</scope>
    <source>
        <strain evidence="2">DSM 16995</strain>
    </source>
</reference>